<evidence type="ECO:0000256" key="1">
    <source>
        <dbReference type="SAM" id="MobiDB-lite"/>
    </source>
</evidence>
<dbReference type="Proteomes" id="UP000230750">
    <property type="component" value="Unassembled WGS sequence"/>
</dbReference>
<keyword evidence="3" id="KW-1185">Reference proteome</keyword>
<proteinExistence type="predicted"/>
<gene>
    <name evidence="2" type="ORF">BSL78_16321</name>
</gene>
<dbReference type="AlphaFoldDB" id="A0A2G8KFP7"/>
<comment type="caution">
    <text evidence="2">The sequence shown here is derived from an EMBL/GenBank/DDBJ whole genome shotgun (WGS) entry which is preliminary data.</text>
</comment>
<dbReference type="EMBL" id="MRZV01000619">
    <property type="protein sequence ID" value="PIK46822.1"/>
    <property type="molecule type" value="Genomic_DNA"/>
</dbReference>
<protein>
    <submittedName>
        <fullName evidence="2">Uncharacterized protein</fullName>
    </submittedName>
</protein>
<organism evidence="2 3">
    <name type="scientific">Stichopus japonicus</name>
    <name type="common">Sea cucumber</name>
    <dbReference type="NCBI Taxonomy" id="307972"/>
    <lineage>
        <taxon>Eukaryota</taxon>
        <taxon>Metazoa</taxon>
        <taxon>Echinodermata</taxon>
        <taxon>Eleutherozoa</taxon>
        <taxon>Echinozoa</taxon>
        <taxon>Holothuroidea</taxon>
        <taxon>Aspidochirotacea</taxon>
        <taxon>Aspidochirotida</taxon>
        <taxon>Stichopodidae</taxon>
        <taxon>Apostichopus</taxon>
    </lineage>
</organism>
<sequence length="307" mass="33012">METVSSISEAPHSYGPYPKAIRVLVVDAKEQDNNVLIGLADPTGDIKAICYEKNLVPKLQKNKSVLLRNFQKGRSCLIVNKTTQVIPTTPLKDIQPSNLEQAKCLVTPPPPAVVALKDISLSPSGIAAPLLTVCGEVVQDEATHVVGQAAQEVTNIIKQDETTFPVALWNKASHSPAKTGDKITISHVSPRNDKYLRKLALSTTTDTTVTIHVLPPSTKKGGIVGIEEQNDSLLITIFTDDGALAQYTLSPPKTEALLKGKTVEKTLEDISEEQFVFSVRGSDIESFSLTSTSSTSNPSSSTALKKQ</sequence>
<name>A0A2G8KFP7_STIJA</name>
<feature type="region of interest" description="Disordered" evidence="1">
    <location>
        <begin position="288"/>
        <end position="307"/>
    </location>
</feature>
<reference evidence="2 3" key="1">
    <citation type="journal article" date="2017" name="PLoS Biol.">
        <title>The sea cucumber genome provides insights into morphological evolution and visceral regeneration.</title>
        <authorList>
            <person name="Zhang X."/>
            <person name="Sun L."/>
            <person name="Yuan J."/>
            <person name="Sun Y."/>
            <person name="Gao Y."/>
            <person name="Zhang L."/>
            <person name="Li S."/>
            <person name="Dai H."/>
            <person name="Hamel J.F."/>
            <person name="Liu C."/>
            <person name="Yu Y."/>
            <person name="Liu S."/>
            <person name="Lin W."/>
            <person name="Guo K."/>
            <person name="Jin S."/>
            <person name="Xu P."/>
            <person name="Storey K.B."/>
            <person name="Huan P."/>
            <person name="Zhang T."/>
            <person name="Zhou Y."/>
            <person name="Zhang J."/>
            <person name="Lin C."/>
            <person name="Li X."/>
            <person name="Xing L."/>
            <person name="Huo D."/>
            <person name="Sun M."/>
            <person name="Wang L."/>
            <person name="Mercier A."/>
            <person name="Li F."/>
            <person name="Yang H."/>
            <person name="Xiang J."/>
        </authorList>
    </citation>
    <scope>NUCLEOTIDE SEQUENCE [LARGE SCALE GENOMIC DNA]</scope>
    <source>
        <strain evidence="2">Shaxun</strain>
        <tissue evidence="2">Muscle</tissue>
    </source>
</reference>
<evidence type="ECO:0000313" key="3">
    <source>
        <dbReference type="Proteomes" id="UP000230750"/>
    </source>
</evidence>
<dbReference type="OrthoDB" id="10492312at2759"/>
<accession>A0A2G8KFP7</accession>
<evidence type="ECO:0000313" key="2">
    <source>
        <dbReference type="EMBL" id="PIK46822.1"/>
    </source>
</evidence>